<name>A0A6M0V9Z6_CLOBO</name>
<dbReference type="EMBL" id="SWOV01000101">
    <property type="protein sequence ID" value="NFF89639.1"/>
    <property type="molecule type" value="Genomic_DNA"/>
</dbReference>
<dbReference type="AlphaFoldDB" id="A0A6M0V9Z6"/>
<reference evidence="3 4" key="1">
    <citation type="submission" date="2019-04" db="EMBL/GenBank/DDBJ databases">
        <title>Genome sequencing of Clostridium botulinum Groups I-IV and Clostridium butyricum.</title>
        <authorList>
            <person name="Brunt J."/>
            <person name="Van Vliet A.H.M."/>
            <person name="Stringer S.C."/>
            <person name="Carter A.T."/>
            <person name="Peck M.W."/>
        </authorList>
    </citation>
    <scope>NUCLEOTIDE SEQUENCE [LARGE SCALE GENOMIC DNA]</scope>
    <source>
        <strain evidence="3 4">1605</strain>
    </source>
</reference>
<comment type="caution">
    <text evidence="3">The sequence shown here is derived from an EMBL/GenBank/DDBJ whole genome shotgun (WGS) entry which is preliminary data.</text>
</comment>
<comment type="similarity">
    <text evidence="1">Belongs to the plasmid mobilization pre family.</text>
</comment>
<evidence type="ECO:0000256" key="1">
    <source>
        <dbReference type="ARBA" id="ARBA00010657"/>
    </source>
</evidence>
<feature type="coiled-coil region" evidence="2">
    <location>
        <begin position="167"/>
        <end position="225"/>
    </location>
</feature>
<organism evidence="3 4">
    <name type="scientific">Clostridium botulinum</name>
    <dbReference type="NCBI Taxonomy" id="1491"/>
    <lineage>
        <taxon>Bacteria</taxon>
        <taxon>Bacillati</taxon>
        <taxon>Bacillota</taxon>
        <taxon>Clostridia</taxon>
        <taxon>Eubacteriales</taxon>
        <taxon>Clostridiaceae</taxon>
        <taxon>Clostridium</taxon>
    </lineage>
</organism>
<dbReference type="Proteomes" id="UP000476820">
    <property type="component" value="Unassembled WGS sequence"/>
</dbReference>
<evidence type="ECO:0000313" key="3">
    <source>
        <dbReference type="EMBL" id="NFF89639.1"/>
    </source>
</evidence>
<accession>A0A6M0V9Z6</accession>
<feature type="non-terminal residue" evidence="3">
    <location>
        <position position="1"/>
    </location>
</feature>
<dbReference type="InterPro" id="IPR001668">
    <property type="entry name" value="Mob_Pre"/>
</dbReference>
<proteinExistence type="inferred from homology"/>
<evidence type="ECO:0000313" key="4">
    <source>
        <dbReference type="Proteomes" id="UP000476820"/>
    </source>
</evidence>
<dbReference type="Gene3D" id="3.30.930.30">
    <property type="match status" value="1"/>
</dbReference>
<feature type="coiled-coil region" evidence="2">
    <location>
        <begin position="80"/>
        <end position="107"/>
    </location>
</feature>
<evidence type="ECO:0008006" key="5">
    <source>
        <dbReference type="Google" id="ProtNLM"/>
    </source>
</evidence>
<dbReference type="Pfam" id="PF01076">
    <property type="entry name" value="Mob_Pre"/>
    <property type="match status" value="1"/>
</dbReference>
<gene>
    <name evidence="3" type="ORF">FC774_17610</name>
</gene>
<protein>
    <recommendedName>
        <fullName evidence="5">Plasmid recombination enzyme</fullName>
    </recommendedName>
</protein>
<dbReference type="GO" id="GO:0003677">
    <property type="term" value="F:DNA binding"/>
    <property type="evidence" value="ECO:0007669"/>
    <property type="project" value="InterPro"/>
</dbReference>
<sequence length="261" mass="30467">VHMDETTPHMHLTYIPVVEGVRKGEKVNKINASEFWKGFNSYGELQDQFHSFMVARDFNLERGEVKKDKAEHLSVEEFKLKIKSEDIENAKELIEVKEKQVNDKLKSVQDMSEELSKIENHMNHTSIKIEDIHPGKTFLGDKLTLTQQEYGVLMHYAKKGESKLLTNRQLTQKVNVFSSENENLERVLKVREKTISSLQYENSQVQQLKDKNRDITKKFNKLVKDVNILNDAIVDLGLTEVINKKYREIKRSKQKSHDLEL</sequence>
<keyword evidence="2" id="KW-0175">Coiled coil</keyword>
<dbReference type="GO" id="GO:0006310">
    <property type="term" value="P:DNA recombination"/>
    <property type="evidence" value="ECO:0007669"/>
    <property type="project" value="InterPro"/>
</dbReference>
<evidence type="ECO:0000256" key="2">
    <source>
        <dbReference type="SAM" id="Coils"/>
    </source>
</evidence>
<dbReference type="CDD" id="cd17242">
    <property type="entry name" value="MobM_relaxase"/>
    <property type="match status" value="1"/>
</dbReference>